<dbReference type="PANTHER" id="PTHR11895:SF73">
    <property type="entry name" value="AMIDASE FAMILY PROTEIN"/>
    <property type="match status" value="1"/>
</dbReference>
<feature type="transmembrane region" description="Helical" evidence="1">
    <location>
        <begin position="57"/>
        <end position="81"/>
    </location>
</feature>
<protein>
    <recommendedName>
        <fullName evidence="3">Amidase domain-containing protein</fullName>
    </recommendedName>
</protein>
<dbReference type="STRING" id="79200.A0A166AFF8"/>
<dbReference type="SUPFAM" id="SSF75304">
    <property type="entry name" value="Amidase signature (AS) enzymes"/>
    <property type="match status" value="1"/>
</dbReference>
<gene>
    <name evidence="2" type="ORF">DCAR_009923</name>
</gene>
<keyword evidence="1" id="KW-1133">Transmembrane helix</keyword>
<keyword evidence="1" id="KW-0472">Membrane</keyword>
<evidence type="ECO:0000256" key="1">
    <source>
        <dbReference type="SAM" id="Phobius"/>
    </source>
</evidence>
<dbReference type="Gene3D" id="3.90.1300.10">
    <property type="entry name" value="Amidase signature (AS) domain"/>
    <property type="match status" value="1"/>
</dbReference>
<dbReference type="PANTHER" id="PTHR11895">
    <property type="entry name" value="TRANSAMIDASE"/>
    <property type="match status" value="1"/>
</dbReference>
<evidence type="ECO:0008006" key="3">
    <source>
        <dbReference type="Google" id="ProtNLM"/>
    </source>
</evidence>
<dbReference type="EMBL" id="LNRQ01000003">
    <property type="protein sequence ID" value="KZN01169.1"/>
    <property type="molecule type" value="Genomic_DNA"/>
</dbReference>
<dbReference type="InterPro" id="IPR036928">
    <property type="entry name" value="AS_sf"/>
</dbReference>
<reference evidence="2" key="1">
    <citation type="journal article" date="2016" name="Nat. Genet.">
        <title>A high-quality carrot genome assembly provides new insights into carotenoid accumulation and asterid genome evolution.</title>
        <authorList>
            <person name="Iorizzo M."/>
            <person name="Ellison S."/>
            <person name="Senalik D."/>
            <person name="Zeng P."/>
            <person name="Satapoomin P."/>
            <person name="Huang J."/>
            <person name="Bowman M."/>
            <person name="Iovene M."/>
            <person name="Sanseverino W."/>
            <person name="Cavagnaro P."/>
            <person name="Yildiz M."/>
            <person name="Macko-Podgorni A."/>
            <person name="Moranska E."/>
            <person name="Grzebelus E."/>
            <person name="Grzebelus D."/>
            <person name="Ashrafi H."/>
            <person name="Zheng Z."/>
            <person name="Cheng S."/>
            <person name="Spooner D."/>
            <person name="Van Deynze A."/>
            <person name="Simon P."/>
        </authorList>
    </citation>
    <scope>NUCLEOTIDE SEQUENCE [LARGE SCALE GENOMIC DNA]</scope>
    <source>
        <tissue evidence="2">Leaf</tissue>
    </source>
</reference>
<dbReference type="AlphaFoldDB" id="A0A166AFF8"/>
<proteinExistence type="predicted"/>
<sequence length="284" mass="31859">MEGDDASPNNKKAEIDTSAPFRSVKEAIMLFGERVLAGEIYTSRLKESLCCMYLQVWVWYCLLGLWLALLLALCLLVLWTLRFLSSLGGLKIVSMLDRGKVNAKIQSERCEDECDEAVLLKCGFRMLGADLLNDTKMLEINNGAKELNIPTSDANRKLVASDNGGLQNPSYLIFNPVWDSKGAPSPNKRFNYPSVPGVQKPISDEDIAFMTVLELGQLIKTKQISSEELTKIFLKRLKRYNPVLEAVITFTEELAYKQAKEADHLLSQGVYLGCQLLSFLDCLY</sequence>
<organism evidence="2">
    <name type="scientific">Daucus carota subsp. sativus</name>
    <name type="common">Carrot</name>
    <dbReference type="NCBI Taxonomy" id="79200"/>
    <lineage>
        <taxon>Eukaryota</taxon>
        <taxon>Viridiplantae</taxon>
        <taxon>Streptophyta</taxon>
        <taxon>Embryophyta</taxon>
        <taxon>Tracheophyta</taxon>
        <taxon>Spermatophyta</taxon>
        <taxon>Magnoliopsida</taxon>
        <taxon>eudicotyledons</taxon>
        <taxon>Gunneridae</taxon>
        <taxon>Pentapetalae</taxon>
        <taxon>asterids</taxon>
        <taxon>campanulids</taxon>
        <taxon>Apiales</taxon>
        <taxon>Apiaceae</taxon>
        <taxon>Apioideae</taxon>
        <taxon>Scandiceae</taxon>
        <taxon>Daucinae</taxon>
        <taxon>Daucus</taxon>
        <taxon>Daucus sect. Daucus</taxon>
    </lineage>
</organism>
<dbReference type="InterPro" id="IPR000120">
    <property type="entry name" value="Amidase"/>
</dbReference>
<keyword evidence="1" id="KW-0812">Transmembrane</keyword>
<accession>A0A166AFF8</accession>
<dbReference type="Gramene" id="KZN01169">
    <property type="protein sequence ID" value="KZN01169"/>
    <property type="gene ID" value="DCAR_009923"/>
</dbReference>
<name>A0A166AFF8_DAUCS</name>
<evidence type="ECO:0000313" key="2">
    <source>
        <dbReference type="EMBL" id="KZN01169.1"/>
    </source>
</evidence>
<comment type="caution">
    <text evidence="2">The sequence shown here is derived from an EMBL/GenBank/DDBJ whole genome shotgun (WGS) entry which is preliminary data.</text>
</comment>
<dbReference type="GO" id="GO:0050567">
    <property type="term" value="F:glutaminyl-tRNA synthase (glutamine-hydrolyzing) activity"/>
    <property type="evidence" value="ECO:0007669"/>
    <property type="project" value="TreeGrafter"/>
</dbReference>